<evidence type="ECO:0000313" key="3">
    <source>
        <dbReference type="Proteomes" id="UP000193144"/>
    </source>
</evidence>
<sequence>MIDENASELDKIVQVAKELAKHSWEYGAVSQALVEVYNPEISLFADTIDFKTHRESGVFKEAKGLVYAKQFIRLDQQTLVDGEGSAGDPASLGIAALLLSQSDSSYQAPIERQVDALLKSTPKYENGAISHRENVAELWSDFTYMALPFLAFRALLQDDVTSMHAVMKQCNLQRQVLQEPTSRLWQHIIGPEKEDRGLWSTGNGWAAAGLTRVLAVAKAFHHKAFADASLDIEVRALEGAISDIIKGAVASADRTSGVLRNYLGDDSWFGEMAGTVAIASVIFRMAVVALSRVSPDQLEWALKIRQMVLDKVRCDGRVSPVVNPMNWHDRVPKSASSECQAFTLHMIAAHRDWKDETLRLKVV</sequence>
<organism evidence="2 3">
    <name type="scientific">Clohesyomyces aquaticus</name>
    <dbReference type="NCBI Taxonomy" id="1231657"/>
    <lineage>
        <taxon>Eukaryota</taxon>
        <taxon>Fungi</taxon>
        <taxon>Dikarya</taxon>
        <taxon>Ascomycota</taxon>
        <taxon>Pezizomycotina</taxon>
        <taxon>Dothideomycetes</taxon>
        <taxon>Pleosporomycetidae</taxon>
        <taxon>Pleosporales</taxon>
        <taxon>Lindgomycetaceae</taxon>
        <taxon>Clohesyomyces</taxon>
    </lineage>
</organism>
<dbReference type="OrthoDB" id="4138492at2759"/>
<keyword evidence="3" id="KW-1185">Reference proteome</keyword>
<accession>A0A1Y1ZJ07</accession>
<keyword evidence="1" id="KW-0378">Hydrolase</keyword>
<dbReference type="Pfam" id="PF07470">
    <property type="entry name" value="Glyco_hydro_88"/>
    <property type="match status" value="1"/>
</dbReference>
<dbReference type="InterPro" id="IPR010905">
    <property type="entry name" value="Glyco_hydro_88"/>
</dbReference>
<dbReference type="GO" id="GO:0016787">
    <property type="term" value="F:hydrolase activity"/>
    <property type="evidence" value="ECO:0007669"/>
    <property type="project" value="UniProtKB-KW"/>
</dbReference>
<dbReference type="PANTHER" id="PTHR41814:SF1">
    <property type="entry name" value="CELLULASE"/>
    <property type="match status" value="1"/>
</dbReference>
<dbReference type="InterPro" id="IPR008928">
    <property type="entry name" value="6-hairpin_glycosidase_sf"/>
</dbReference>
<evidence type="ECO:0000256" key="1">
    <source>
        <dbReference type="ARBA" id="ARBA00022801"/>
    </source>
</evidence>
<name>A0A1Y1ZJ07_9PLEO</name>
<dbReference type="EMBL" id="MCFA01000081">
    <property type="protein sequence ID" value="ORY09815.1"/>
    <property type="molecule type" value="Genomic_DNA"/>
</dbReference>
<dbReference type="PANTHER" id="PTHR41814">
    <property type="entry name" value="EXPRESSED PROTEIN"/>
    <property type="match status" value="1"/>
</dbReference>
<reference evidence="2 3" key="1">
    <citation type="submission" date="2016-07" db="EMBL/GenBank/DDBJ databases">
        <title>Pervasive Adenine N6-methylation of Active Genes in Fungi.</title>
        <authorList>
            <consortium name="DOE Joint Genome Institute"/>
            <person name="Mondo S.J."/>
            <person name="Dannebaum R.O."/>
            <person name="Kuo R.C."/>
            <person name="Labutti K."/>
            <person name="Haridas S."/>
            <person name="Kuo A."/>
            <person name="Salamov A."/>
            <person name="Ahrendt S.R."/>
            <person name="Lipzen A."/>
            <person name="Sullivan W."/>
            <person name="Andreopoulos W.B."/>
            <person name="Clum A."/>
            <person name="Lindquist E."/>
            <person name="Daum C."/>
            <person name="Ramamoorthy G.K."/>
            <person name="Gryganskyi A."/>
            <person name="Culley D."/>
            <person name="Magnuson J.K."/>
            <person name="James T.Y."/>
            <person name="O'Malley M.A."/>
            <person name="Stajich J.E."/>
            <person name="Spatafora J.W."/>
            <person name="Visel A."/>
            <person name="Grigoriev I.V."/>
        </authorList>
    </citation>
    <scope>NUCLEOTIDE SEQUENCE [LARGE SCALE GENOMIC DNA]</scope>
    <source>
        <strain evidence="2 3">CBS 115471</strain>
    </source>
</reference>
<dbReference type="Gene3D" id="1.50.10.10">
    <property type="match status" value="1"/>
</dbReference>
<dbReference type="AlphaFoldDB" id="A0A1Y1ZJ07"/>
<comment type="caution">
    <text evidence="2">The sequence shown here is derived from an EMBL/GenBank/DDBJ whole genome shotgun (WGS) entry which is preliminary data.</text>
</comment>
<dbReference type="Proteomes" id="UP000193144">
    <property type="component" value="Unassembled WGS sequence"/>
</dbReference>
<dbReference type="InterPro" id="IPR012341">
    <property type="entry name" value="6hp_glycosidase-like_sf"/>
</dbReference>
<gene>
    <name evidence="2" type="ORF">BCR34DRAFT_486633</name>
</gene>
<proteinExistence type="predicted"/>
<dbReference type="SUPFAM" id="SSF48208">
    <property type="entry name" value="Six-hairpin glycosidases"/>
    <property type="match status" value="1"/>
</dbReference>
<evidence type="ECO:0000313" key="2">
    <source>
        <dbReference type="EMBL" id="ORY09815.1"/>
    </source>
</evidence>
<dbReference type="GO" id="GO:0005975">
    <property type="term" value="P:carbohydrate metabolic process"/>
    <property type="evidence" value="ECO:0007669"/>
    <property type="project" value="InterPro"/>
</dbReference>
<evidence type="ECO:0008006" key="4">
    <source>
        <dbReference type="Google" id="ProtNLM"/>
    </source>
</evidence>
<protein>
    <recommendedName>
        <fullName evidence="4">Six-hairpin glycosidase-like protein</fullName>
    </recommendedName>
</protein>